<reference evidence="11" key="1">
    <citation type="submission" date="2020-05" db="EMBL/GenBank/DDBJ databases">
        <title>Phylogenomic resolution of chytrid fungi.</title>
        <authorList>
            <person name="Stajich J.E."/>
            <person name="Amses K."/>
            <person name="Simmons R."/>
            <person name="Seto K."/>
            <person name="Myers J."/>
            <person name="Bonds A."/>
            <person name="Quandt C.A."/>
            <person name="Barry K."/>
            <person name="Liu P."/>
            <person name="Grigoriev I."/>
            <person name="Longcore J.E."/>
            <person name="James T.Y."/>
        </authorList>
    </citation>
    <scope>NUCLEOTIDE SEQUENCE</scope>
    <source>
        <strain evidence="11">PLAUS21</strain>
    </source>
</reference>
<dbReference type="Pfam" id="PF00153">
    <property type="entry name" value="Mito_carr"/>
    <property type="match status" value="3"/>
</dbReference>
<keyword evidence="8 9" id="KW-0472">Membrane</keyword>
<dbReference type="PRINTS" id="PR00926">
    <property type="entry name" value="MITOCARRIER"/>
</dbReference>
<dbReference type="FunFam" id="1.50.40.10:FF:000388">
    <property type="entry name" value="Mitochondrial amino acid carrier"/>
    <property type="match status" value="1"/>
</dbReference>
<keyword evidence="5" id="KW-0677">Repeat</keyword>
<dbReference type="GO" id="GO:0000064">
    <property type="term" value="F:L-ornithine transmembrane transporter activity"/>
    <property type="evidence" value="ECO:0007669"/>
    <property type="project" value="TreeGrafter"/>
</dbReference>
<dbReference type="InterPro" id="IPR018108">
    <property type="entry name" value="MCP_transmembrane"/>
</dbReference>
<feature type="repeat" description="Solcar" evidence="9">
    <location>
        <begin position="198"/>
        <end position="287"/>
    </location>
</feature>
<organism evidence="11 12">
    <name type="scientific">Boothiomyces macroporosus</name>
    <dbReference type="NCBI Taxonomy" id="261099"/>
    <lineage>
        <taxon>Eukaryota</taxon>
        <taxon>Fungi</taxon>
        <taxon>Fungi incertae sedis</taxon>
        <taxon>Chytridiomycota</taxon>
        <taxon>Chytridiomycota incertae sedis</taxon>
        <taxon>Chytridiomycetes</taxon>
        <taxon>Rhizophydiales</taxon>
        <taxon>Terramycetaceae</taxon>
        <taxon>Boothiomyces</taxon>
    </lineage>
</organism>
<sequence>MTEKKQNSTQTLKELFAGSVGGVAQVLTGQPFDTVKVRLQTQPRENPLYTGVVDCVKKTVKNEGFLGLYKGTLTPLLGAGVCVAIQFSALESAKRFMGKDLSLGQLYLAGAFSGICNSIVSGPMEHVRTRLQVQTGGGFSGPWDFVKKTAKQYGWSSIYKGQMITLAREFHGYGIYFMVYEYMIKRTMDREGITRSQVSPLKQLTYGALSGYVLWIMIYPIDVVKSKLQTDSFDKNTAKYRSTLDCFKKTFAMEGIAGFYRGFLACMLRAGPANGATFAAYELAMNIIGRD</sequence>
<feature type="repeat" description="Solcar" evidence="9">
    <location>
        <begin position="9"/>
        <end position="96"/>
    </location>
</feature>
<proteinExistence type="inferred from homology"/>
<evidence type="ECO:0000256" key="8">
    <source>
        <dbReference type="ARBA" id="ARBA00023136"/>
    </source>
</evidence>
<protein>
    <submittedName>
        <fullName evidence="11">Mitochondrial carrier protein ymc2</fullName>
    </submittedName>
</protein>
<dbReference type="EMBL" id="JADGKB010000015">
    <property type="protein sequence ID" value="KAJ3259862.1"/>
    <property type="molecule type" value="Genomic_DNA"/>
</dbReference>
<gene>
    <name evidence="11" type="primary">YMC2</name>
    <name evidence="11" type="ORF">HK103_001753</name>
</gene>
<evidence type="ECO:0000256" key="7">
    <source>
        <dbReference type="ARBA" id="ARBA00023128"/>
    </source>
</evidence>
<dbReference type="PANTHER" id="PTHR45624">
    <property type="entry name" value="MITOCHONDRIAL BASIC AMINO ACIDS TRANSPORTER-RELATED"/>
    <property type="match status" value="1"/>
</dbReference>
<evidence type="ECO:0000313" key="12">
    <source>
        <dbReference type="Proteomes" id="UP001210925"/>
    </source>
</evidence>
<evidence type="ECO:0000256" key="5">
    <source>
        <dbReference type="ARBA" id="ARBA00022737"/>
    </source>
</evidence>
<dbReference type="InterPro" id="IPR023395">
    <property type="entry name" value="MCP_dom_sf"/>
</dbReference>
<evidence type="ECO:0000256" key="4">
    <source>
        <dbReference type="ARBA" id="ARBA00022692"/>
    </source>
</evidence>
<dbReference type="GO" id="GO:0031966">
    <property type="term" value="C:mitochondrial membrane"/>
    <property type="evidence" value="ECO:0007669"/>
    <property type="project" value="UniProtKB-SubCell"/>
</dbReference>
<evidence type="ECO:0000256" key="1">
    <source>
        <dbReference type="ARBA" id="ARBA00004225"/>
    </source>
</evidence>
<evidence type="ECO:0000256" key="10">
    <source>
        <dbReference type="RuleBase" id="RU000488"/>
    </source>
</evidence>
<dbReference type="SUPFAM" id="SSF103506">
    <property type="entry name" value="Mitochondrial carrier"/>
    <property type="match status" value="1"/>
</dbReference>
<evidence type="ECO:0000313" key="11">
    <source>
        <dbReference type="EMBL" id="KAJ3259862.1"/>
    </source>
</evidence>
<name>A0AAD5Y5D5_9FUNG</name>
<dbReference type="PROSITE" id="PS50920">
    <property type="entry name" value="SOLCAR"/>
    <property type="match status" value="3"/>
</dbReference>
<accession>A0AAD5Y5D5</accession>
<keyword evidence="6" id="KW-1133">Transmembrane helix</keyword>
<keyword evidence="12" id="KW-1185">Reference proteome</keyword>
<dbReference type="PANTHER" id="PTHR45624:SF12">
    <property type="entry name" value="MITOCHONDRIAL ORNITHINE TRANSPORTER 1"/>
    <property type="match status" value="1"/>
</dbReference>
<keyword evidence="3 10" id="KW-0813">Transport</keyword>
<dbReference type="InterPro" id="IPR002067">
    <property type="entry name" value="MCP"/>
</dbReference>
<evidence type="ECO:0000256" key="6">
    <source>
        <dbReference type="ARBA" id="ARBA00022989"/>
    </source>
</evidence>
<dbReference type="Gene3D" id="1.50.40.10">
    <property type="entry name" value="Mitochondrial carrier domain"/>
    <property type="match status" value="2"/>
</dbReference>
<evidence type="ECO:0000256" key="3">
    <source>
        <dbReference type="ARBA" id="ARBA00022448"/>
    </source>
</evidence>
<keyword evidence="4 9" id="KW-0812">Transmembrane</keyword>
<comment type="subcellular location">
    <subcellularLocation>
        <location evidence="1">Mitochondrion membrane</location>
        <topology evidence="1">Multi-pass membrane protein</topology>
    </subcellularLocation>
</comment>
<dbReference type="Proteomes" id="UP001210925">
    <property type="component" value="Unassembled WGS sequence"/>
</dbReference>
<feature type="repeat" description="Solcar" evidence="9">
    <location>
        <begin position="101"/>
        <end position="186"/>
    </location>
</feature>
<dbReference type="AlphaFoldDB" id="A0AAD5Y5D5"/>
<evidence type="ECO:0000256" key="2">
    <source>
        <dbReference type="ARBA" id="ARBA00006375"/>
    </source>
</evidence>
<keyword evidence="7" id="KW-0496">Mitochondrion</keyword>
<evidence type="ECO:0000256" key="9">
    <source>
        <dbReference type="PROSITE-ProRule" id="PRU00282"/>
    </source>
</evidence>
<dbReference type="GO" id="GO:1990575">
    <property type="term" value="P:mitochondrial L-ornithine transmembrane transport"/>
    <property type="evidence" value="ECO:0007669"/>
    <property type="project" value="TreeGrafter"/>
</dbReference>
<comment type="similarity">
    <text evidence="2 10">Belongs to the mitochondrial carrier (TC 2.A.29) family.</text>
</comment>
<dbReference type="InterPro" id="IPR050567">
    <property type="entry name" value="Mitochondrial_Carrier"/>
</dbReference>
<comment type="caution">
    <text evidence="11">The sequence shown here is derived from an EMBL/GenBank/DDBJ whole genome shotgun (WGS) entry which is preliminary data.</text>
</comment>